<dbReference type="InterPro" id="IPR041796">
    <property type="entry name" value="Mre11_N"/>
</dbReference>
<evidence type="ECO:0000256" key="7">
    <source>
        <dbReference type="ARBA" id="ARBA00022801"/>
    </source>
</evidence>
<dbReference type="OrthoDB" id="9773856at2"/>
<evidence type="ECO:0000256" key="4">
    <source>
        <dbReference type="ARBA" id="ARBA00022705"/>
    </source>
</evidence>
<keyword evidence="7 10" id="KW-0378">Hydrolase</keyword>
<dbReference type="PANTHER" id="PTHR30337:SF0">
    <property type="entry name" value="NUCLEASE SBCCD SUBUNIT D"/>
    <property type="match status" value="1"/>
</dbReference>
<evidence type="ECO:0000256" key="6">
    <source>
        <dbReference type="ARBA" id="ARBA00022759"/>
    </source>
</evidence>
<evidence type="ECO:0000256" key="3">
    <source>
        <dbReference type="ARBA" id="ARBA00013365"/>
    </source>
</evidence>
<evidence type="ECO:0000259" key="11">
    <source>
        <dbReference type="Pfam" id="PF00149"/>
    </source>
</evidence>
<dbReference type="GO" id="GO:0008408">
    <property type="term" value="F:3'-5' exonuclease activity"/>
    <property type="evidence" value="ECO:0007669"/>
    <property type="project" value="InterPro"/>
</dbReference>
<dbReference type="InterPro" id="IPR053381">
    <property type="entry name" value="SbcCD_nuclease"/>
</dbReference>
<dbReference type="RefSeq" id="WP_009384409.1">
    <property type="nucleotide sequence ID" value="NZ_AMSQ01000018.1"/>
</dbReference>
<dbReference type="Proteomes" id="UP000009885">
    <property type="component" value="Unassembled WGS sequence"/>
</dbReference>
<dbReference type="AlphaFoldDB" id="K9AXZ0"/>
<dbReference type="NCBIfam" id="TIGR00619">
    <property type="entry name" value="sbcd"/>
    <property type="match status" value="1"/>
</dbReference>
<organism evidence="13 14">
    <name type="scientific">Staphylococcus massiliensis S46</name>
    <dbReference type="NCBI Taxonomy" id="1229783"/>
    <lineage>
        <taxon>Bacteria</taxon>
        <taxon>Bacillati</taxon>
        <taxon>Bacillota</taxon>
        <taxon>Bacilli</taxon>
        <taxon>Bacillales</taxon>
        <taxon>Staphylococcaceae</taxon>
        <taxon>Staphylococcus</taxon>
    </lineage>
</organism>
<evidence type="ECO:0000259" key="12">
    <source>
        <dbReference type="Pfam" id="PF12320"/>
    </source>
</evidence>
<dbReference type="SUPFAM" id="SSF56300">
    <property type="entry name" value="Metallo-dependent phosphatases"/>
    <property type="match status" value="1"/>
</dbReference>
<dbReference type="NCBIfam" id="NF041753">
    <property type="entry name" value="sbcd_Staph"/>
    <property type="match status" value="1"/>
</dbReference>
<evidence type="ECO:0000256" key="8">
    <source>
        <dbReference type="ARBA" id="ARBA00022839"/>
    </source>
</evidence>
<dbReference type="Pfam" id="PF00149">
    <property type="entry name" value="Metallophos"/>
    <property type="match status" value="1"/>
</dbReference>
<dbReference type="Gene3D" id="3.60.21.10">
    <property type="match status" value="1"/>
</dbReference>
<comment type="function">
    <text evidence="10">SbcCD cleaves DNA hairpin structures. These structures can inhibit DNA replication and are intermediates in certain DNA recombination reactions. The complex acts as a 3'-&gt;5' double strand exonuclease that can open hairpins. It also has a 5' single-strand endonuclease activity.</text>
</comment>
<dbReference type="CDD" id="cd00840">
    <property type="entry name" value="MPP_Mre11_N"/>
    <property type="match status" value="1"/>
</dbReference>
<sequence length="376" mass="43718">MKVIHTADWHIGRILNGRALIQDQTYILHKFVEHMKEIEPDLIVITGDLYDTSFPSKSAIKLLEDTIKQLNISLQIPIIIISGNHDGKERLSYGASWFEQSQLYIRTEIEDLYNPIKIRDVNFYTLPFATLAEFQNYYKDVEINSNHEAMRHALKDIETSLNSSEKNVLLSHLTVSGGIKTDSERDLTIGTIESVDEDVFKMFDTVLLGHLHHPFSINSDFMYYSGSLLQYSFSEASQSKGFREVTIKQNQDISSKFIPMVPLRELEVIEADYQDVINENVKVKNKENYFHFKLSNMARIEDPIYHIKQIYPNTLALTNDTVYSQHQVAKRNLKQLDSNTIIQQFYEDVMDDELDKLQEQKVRQLVEALDEEERSR</sequence>
<keyword evidence="6 10" id="KW-0255">Endonuclease</keyword>
<dbReference type="eggNOG" id="COG0420">
    <property type="taxonomic scope" value="Bacteria"/>
</dbReference>
<proteinExistence type="inferred from homology"/>
<dbReference type="InterPro" id="IPR029052">
    <property type="entry name" value="Metallo-depent_PP-like"/>
</dbReference>
<dbReference type="InterPro" id="IPR026843">
    <property type="entry name" value="SbcD_C"/>
</dbReference>
<name>K9AXZ0_9STAP</name>
<gene>
    <name evidence="10" type="primary">sbcD</name>
    <name evidence="13" type="ORF">C273_09664</name>
</gene>
<evidence type="ECO:0000256" key="1">
    <source>
        <dbReference type="ARBA" id="ARBA00010555"/>
    </source>
</evidence>
<dbReference type="Pfam" id="PF12320">
    <property type="entry name" value="SbcD_C"/>
    <property type="match status" value="1"/>
</dbReference>
<keyword evidence="5 10" id="KW-0540">Nuclease</keyword>
<dbReference type="GO" id="GO:0004519">
    <property type="term" value="F:endonuclease activity"/>
    <property type="evidence" value="ECO:0007669"/>
    <property type="project" value="UniProtKB-KW"/>
</dbReference>
<comment type="subunit">
    <text evidence="2 10">Heterodimer of SbcC and SbcD.</text>
</comment>
<keyword evidence="9 10" id="KW-0233">DNA recombination</keyword>
<dbReference type="PANTHER" id="PTHR30337">
    <property type="entry name" value="COMPONENT OF ATP-DEPENDENT DSDNA EXONUCLEASE"/>
    <property type="match status" value="1"/>
</dbReference>
<evidence type="ECO:0000313" key="14">
    <source>
        <dbReference type="Proteomes" id="UP000009885"/>
    </source>
</evidence>
<evidence type="ECO:0000256" key="10">
    <source>
        <dbReference type="RuleBase" id="RU363069"/>
    </source>
</evidence>
<evidence type="ECO:0000256" key="2">
    <source>
        <dbReference type="ARBA" id="ARBA00011322"/>
    </source>
</evidence>
<keyword evidence="14" id="KW-1185">Reference proteome</keyword>
<dbReference type="InterPro" id="IPR004843">
    <property type="entry name" value="Calcineurin-like_PHP"/>
</dbReference>
<dbReference type="GO" id="GO:0006260">
    <property type="term" value="P:DNA replication"/>
    <property type="evidence" value="ECO:0007669"/>
    <property type="project" value="UniProtKB-KW"/>
</dbReference>
<comment type="similarity">
    <text evidence="1 10">Belongs to the SbcD family.</text>
</comment>
<feature type="domain" description="Calcineurin-like phosphoesterase" evidence="11">
    <location>
        <begin position="1"/>
        <end position="214"/>
    </location>
</feature>
<protein>
    <recommendedName>
        <fullName evidence="3 10">Nuclease SbcCD subunit D</fullName>
    </recommendedName>
</protein>
<keyword evidence="4 10" id="KW-0235">DNA replication</keyword>
<dbReference type="STRING" id="1229783.C273_09664"/>
<comment type="caution">
    <text evidence="13">The sequence shown here is derived from an EMBL/GenBank/DDBJ whole genome shotgun (WGS) entry which is preliminary data.</text>
</comment>
<dbReference type="InterPro" id="IPR050535">
    <property type="entry name" value="DNA_Repair-Maintenance_Comp"/>
</dbReference>
<keyword evidence="8 10" id="KW-0269">Exonuclease</keyword>
<dbReference type="GO" id="GO:0006310">
    <property type="term" value="P:DNA recombination"/>
    <property type="evidence" value="ECO:0007669"/>
    <property type="project" value="UniProtKB-KW"/>
</dbReference>
<evidence type="ECO:0000313" key="13">
    <source>
        <dbReference type="EMBL" id="EKU46370.1"/>
    </source>
</evidence>
<evidence type="ECO:0000256" key="5">
    <source>
        <dbReference type="ARBA" id="ARBA00022722"/>
    </source>
</evidence>
<evidence type="ECO:0000256" key="9">
    <source>
        <dbReference type="ARBA" id="ARBA00023172"/>
    </source>
</evidence>
<feature type="domain" description="Nuclease SbcCD subunit D C-terminal" evidence="12">
    <location>
        <begin position="262"/>
        <end position="348"/>
    </location>
</feature>
<dbReference type="EMBL" id="AMSQ01000018">
    <property type="protein sequence ID" value="EKU46370.1"/>
    <property type="molecule type" value="Genomic_DNA"/>
</dbReference>
<reference evidence="13 14" key="1">
    <citation type="journal article" date="2013" name="Genome Announc.">
        <title>Genome Sequence of Staphylococcus massiliensis Strain S46, Isolated from the Surface of Healthy Human Skin.</title>
        <authorList>
            <person name="Srivastav R."/>
            <person name="Singh A."/>
            <person name="Jangir P.K."/>
            <person name="Kumari C."/>
            <person name="Muduli S."/>
            <person name="Sharma R."/>
        </authorList>
    </citation>
    <scope>NUCLEOTIDE SEQUENCE [LARGE SCALE GENOMIC DNA]</scope>
    <source>
        <strain evidence="13 14">S46</strain>
    </source>
</reference>
<accession>K9AXZ0</accession>
<dbReference type="InterPro" id="IPR004593">
    <property type="entry name" value="SbcD"/>
</dbReference>
<dbReference type="PATRIC" id="fig|1229783.3.peg.1930"/>